<keyword evidence="5 7" id="KW-1133">Transmembrane helix</keyword>
<dbReference type="GO" id="GO:0016740">
    <property type="term" value="F:transferase activity"/>
    <property type="evidence" value="ECO:0007669"/>
    <property type="project" value="UniProtKB-KW"/>
</dbReference>
<sequence>MYEKIKLVRSEIVPKVKRIIGNYEKQLFLFKYVVTFISIGIAFITSKSIEQVVVSTIELLSIIILSNIIGKRNRLYAYIFNSVTVLIILLEQFFMYFGGTYLSMIMLSNVGSLQALSNKLPLYIICIIIVISISLLPIIVYDVERDTQLLMFLLLFVGEITYFNLHKDMTSPFYNIYVLAKEKKEYDEIKARLAKEGTANLSKFYNEEVKDYRKKAGLSAKPNVILIFVEGLSQTIIDDKKNLLPNVKSLQEKSINFTNYYNHTFATYRGIIGQLYSGYQFDNYEINKLVSIQEVLSNNGYETNFINTEPHNELFTEYLNNLEFDKVTTLSKAKEEVSDKQAFELLFQTVSDRKKIEKPFFLSIYTFGTHIALDSQDEQYGSGSKPILNRFKNFDIQFGNFVKKMNEVGGFDNTILVFTTDHATYVDEEYVENFPSRSYGSLDRVPFFIYHTGIKPETIDVNGRNSLALAPTILDFIDISEKNYFIGTSLFSKTTFEELETIYSSELNYLTSKDNIISFLNDKKENEVSQMIEDYYSAKLFGVR</sequence>
<dbReference type="Gene3D" id="3.40.720.10">
    <property type="entry name" value="Alkaline Phosphatase, subunit A"/>
    <property type="match status" value="1"/>
</dbReference>
<reference evidence="9 10" key="1">
    <citation type="submission" date="2016-02" db="EMBL/GenBank/DDBJ databases">
        <authorList>
            <consortium name="Pathogen Informatics"/>
        </authorList>
    </citation>
    <scope>NUCLEOTIDE SEQUENCE [LARGE SCALE GENOMIC DNA]</scope>
    <source>
        <strain evidence="9 10">LSS82</strain>
    </source>
</reference>
<evidence type="ECO:0000256" key="3">
    <source>
        <dbReference type="ARBA" id="ARBA00022475"/>
    </source>
</evidence>
<proteinExistence type="predicted"/>
<keyword evidence="4 7" id="KW-0812">Transmembrane</keyword>
<evidence type="ECO:0000256" key="7">
    <source>
        <dbReference type="SAM" id="Phobius"/>
    </source>
</evidence>
<dbReference type="EMBL" id="FIIF01000007">
    <property type="protein sequence ID" value="CYV71115.1"/>
    <property type="molecule type" value="Genomic_DNA"/>
</dbReference>
<evidence type="ECO:0000313" key="9">
    <source>
        <dbReference type="EMBL" id="CYV71115.1"/>
    </source>
</evidence>
<feature type="domain" description="Sulfatase N-terminal" evidence="8">
    <location>
        <begin position="222"/>
        <end position="478"/>
    </location>
</feature>
<dbReference type="SUPFAM" id="SSF53649">
    <property type="entry name" value="Alkaline phosphatase-like"/>
    <property type="match status" value="1"/>
</dbReference>
<keyword evidence="9" id="KW-0808">Transferase</keyword>
<keyword evidence="3" id="KW-1003">Cell membrane</keyword>
<feature type="transmembrane region" description="Helical" evidence="7">
    <location>
        <begin position="76"/>
        <end position="102"/>
    </location>
</feature>
<evidence type="ECO:0000313" key="10">
    <source>
        <dbReference type="Proteomes" id="UP000074825"/>
    </source>
</evidence>
<evidence type="ECO:0000256" key="2">
    <source>
        <dbReference type="ARBA" id="ARBA00004936"/>
    </source>
</evidence>
<keyword evidence="6 7" id="KW-0472">Membrane</keyword>
<dbReference type="PANTHER" id="PTHR47371:SF3">
    <property type="entry name" value="PHOSPHOGLYCEROL TRANSFERASE I"/>
    <property type="match status" value="1"/>
</dbReference>
<dbReference type="InterPro" id="IPR017850">
    <property type="entry name" value="Alkaline_phosphatase_core_sf"/>
</dbReference>
<dbReference type="AlphaFoldDB" id="A0A0Z8KF41"/>
<dbReference type="Proteomes" id="UP000074825">
    <property type="component" value="Unassembled WGS sequence"/>
</dbReference>
<dbReference type="Pfam" id="PF00884">
    <property type="entry name" value="Sulfatase"/>
    <property type="match status" value="1"/>
</dbReference>
<dbReference type="InterPro" id="IPR000917">
    <property type="entry name" value="Sulfatase_N"/>
</dbReference>
<accession>A0A0Z8KF41</accession>
<feature type="transmembrane region" description="Helical" evidence="7">
    <location>
        <begin position="122"/>
        <end position="141"/>
    </location>
</feature>
<feature type="transmembrane region" description="Helical" evidence="7">
    <location>
        <begin position="52"/>
        <end position="69"/>
    </location>
</feature>
<dbReference type="InterPro" id="IPR050448">
    <property type="entry name" value="OpgB/LTA_synthase_biosynth"/>
</dbReference>
<protein>
    <submittedName>
        <fullName evidence="9">Phosphoglycerol transferase I</fullName>
    </submittedName>
</protein>
<evidence type="ECO:0000259" key="8">
    <source>
        <dbReference type="Pfam" id="PF00884"/>
    </source>
</evidence>
<gene>
    <name evidence="9" type="ORF">ERS132444_01097</name>
</gene>
<organism evidence="9 10">
    <name type="scientific">Streptococcus suis</name>
    <dbReference type="NCBI Taxonomy" id="1307"/>
    <lineage>
        <taxon>Bacteria</taxon>
        <taxon>Bacillati</taxon>
        <taxon>Bacillota</taxon>
        <taxon>Bacilli</taxon>
        <taxon>Lactobacillales</taxon>
        <taxon>Streptococcaceae</taxon>
        <taxon>Streptococcus</taxon>
    </lineage>
</organism>
<name>A0A0Z8KF41_STRSU</name>
<evidence type="ECO:0000256" key="5">
    <source>
        <dbReference type="ARBA" id="ARBA00022989"/>
    </source>
</evidence>
<feature type="transmembrane region" description="Helical" evidence="7">
    <location>
        <begin position="148"/>
        <end position="165"/>
    </location>
</feature>
<comment type="pathway">
    <text evidence="2">Cell wall biogenesis; lipoteichoic acid biosynthesis.</text>
</comment>
<dbReference type="GO" id="GO:0005886">
    <property type="term" value="C:plasma membrane"/>
    <property type="evidence" value="ECO:0007669"/>
    <property type="project" value="UniProtKB-SubCell"/>
</dbReference>
<evidence type="ECO:0000256" key="6">
    <source>
        <dbReference type="ARBA" id="ARBA00023136"/>
    </source>
</evidence>
<dbReference type="RefSeq" id="WP_052823288.1">
    <property type="nucleotide sequence ID" value="NZ_CEDN01000103.1"/>
</dbReference>
<comment type="subcellular location">
    <subcellularLocation>
        <location evidence="1">Cell membrane</location>
        <topology evidence="1">Multi-pass membrane protein</topology>
    </subcellularLocation>
</comment>
<feature type="transmembrane region" description="Helical" evidence="7">
    <location>
        <begin position="27"/>
        <end position="46"/>
    </location>
</feature>
<evidence type="ECO:0000256" key="1">
    <source>
        <dbReference type="ARBA" id="ARBA00004651"/>
    </source>
</evidence>
<evidence type="ECO:0000256" key="4">
    <source>
        <dbReference type="ARBA" id="ARBA00022692"/>
    </source>
</evidence>
<dbReference type="PANTHER" id="PTHR47371">
    <property type="entry name" value="LIPOTEICHOIC ACID SYNTHASE"/>
    <property type="match status" value="1"/>
</dbReference>